<accession>A0A8T1KK07</accession>
<feature type="region of interest" description="Disordered" evidence="1">
    <location>
        <begin position="1"/>
        <end position="42"/>
    </location>
</feature>
<comment type="caution">
    <text evidence="2">The sequence shown here is derived from an EMBL/GenBank/DDBJ whole genome shotgun (WGS) entry which is preliminary data.</text>
</comment>
<evidence type="ECO:0000256" key="1">
    <source>
        <dbReference type="SAM" id="MobiDB-lite"/>
    </source>
</evidence>
<evidence type="ECO:0000313" key="2">
    <source>
        <dbReference type="EMBL" id="KAG2954464.1"/>
    </source>
</evidence>
<proteinExistence type="predicted"/>
<protein>
    <submittedName>
        <fullName evidence="2">Uncharacterized protein</fullName>
    </submittedName>
</protein>
<organism evidence="2 3">
    <name type="scientific">Phytophthora cactorum</name>
    <dbReference type="NCBI Taxonomy" id="29920"/>
    <lineage>
        <taxon>Eukaryota</taxon>
        <taxon>Sar</taxon>
        <taxon>Stramenopiles</taxon>
        <taxon>Oomycota</taxon>
        <taxon>Peronosporomycetes</taxon>
        <taxon>Peronosporales</taxon>
        <taxon>Peronosporaceae</taxon>
        <taxon>Phytophthora</taxon>
    </lineage>
</organism>
<dbReference type="AlphaFoldDB" id="A0A8T1KK07"/>
<evidence type="ECO:0000313" key="3">
    <source>
        <dbReference type="Proteomes" id="UP000736787"/>
    </source>
</evidence>
<dbReference type="EMBL" id="RCMK01000013">
    <property type="protein sequence ID" value="KAG2954464.1"/>
    <property type="molecule type" value="Genomic_DNA"/>
</dbReference>
<dbReference type="Proteomes" id="UP000736787">
    <property type="component" value="Unassembled WGS sequence"/>
</dbReference>
<feature type="compositionally biased region" description="Polar residues" evidence="1">
    <location>
        <begin position="1"/>
        <end position="15"/>
    </location>
</feature>
<gene>
    <name evidence="2" type="ORF">PC117_g1182</name>
</gene>
<sequence>MTTLTNNQERIASSMQALKARAASSKKKRRQDRDLCTPPHSK</sequence>
<reference evidence="2" key="1">
    <citation type="submission" date="2018-10" db="EMBL/GenBank/DDBJ databases">
        <title>Effector identification in a new, highly contiguous assembly of the strawberry crown rot pathogen Phytophthora cactorum.</title>
        <authorList>
            <person name="Armitage A.D."/>
            <person name="Nellist C.F."/>
            <person name="Bates H."/>
            <person name="Vickerstaff R.J."/>
            <person name="Harrison R.J."/>
        </authorList>
    </citation>
    <scope>NUCLEOTIDE SEQUENCE</scope>
    <source>
        <strain evidence="2">4040</strain>
    </source>
</reference>
<name>A0A8T1KK07_9STRA</name>